<feature type="non-terminal residue" evidence="1">
    <location>
        <position position="1"/>
    </location>
</feature>
<protein>
    <submittedName>
        <fullName evidence="1">599_t:CDS:1</fullName>
    </submittedName>
</protein>
<gene>
    <name evidence="1" type="ORF">ACOLOM_LOCUS12497</name>
</gene>
<reference evidence="1" key="1">
    <citation type="submission" date="2021-06" db="EMBL/GenBank/DDBJ databases">
        <authorList>
            <person name="Kallberg Y."/>
            <person name="Tangrot J."/>
            <person name="Rosling A."/>
        </authorList>
    </citation>
    <scope>NUCLEOTIDE SEQUENCE</scope>
    <source>
        <strain evidence="1">CL356</strain>
    </source>
</reference>
<organism evidence="1 2">
    <name type="scientific">Acaulospora colombiana</name>
    <dbReference type="NCBI Taxonomy" id="27376"/>
    <lineage>
        <taxon>Eukaryota</taxon>
        <taxon>Fungi</taxon>
        <taxon>Fungi incertae sedis</taxon>
        <taxon>Mucoromycota</taxon>
        <taxon>Glomeromycotina</taxon>
        <taxon>Glomeromycetes</taxon>
        <taxon>Diversisporales</taxon>
        <taxon>Acaulosporaceae</taxon>
        <taxon>Acaulospora</taxon>
    </lineage>
</organism>
<dbReference type="Proteomes" id="UP000789525">
    <property type="component" value="Unassembled WGS sequence"/>
</dbReference>
<evidence type="ECO:0000313" key="2">
    <source>
        <dbReference type="Proteomes" id="UP000789525"/>
    </source>
</evidence>
<accession>A0ACA9QCF5</accession>
<sequence>FGGKGESTTQDGASSQAPCEIQLEHILRNRSTRRSDPHPYPNSQSW</sequence>
<evidence type="ECO:0000313" key="1">
    <source>
        <dbReference type="EMBL" id="CAG8746940.1"/>
    </source>
</evidence>
<proteinExistence type="predicted"/>
<comment type="caution">
    <text evidence="1">The sequence shown here is derived from an EMBL/GenBank/DDBJ whole genome shotgun (WGS) entry which is preliminary data.</text>
</comment>
<keyword evidence="2" id="KW-1185">Reference proteome</keyword>
<dbReference type="EMBL" id="CAJVPT010050965">
    <property type="protein sequence ID" value="CAG8746940.1"/>
    <property type="molecule type" value="Genomic_DNA"/>
</dbReference>
<name>A0ACA9QCF5_9GLOM</name>